<organism evidence="4 5">
    <name type="scientific">Photobacterium aphoticum</name>
    <dbReference type="NCBI Taxonomy" id="754436"/>
    <lineage>
        <taxon>Bacteria</taxon>
        <taxon>Pseudomonadati</taxon>
        <taxon>Pseudomonadota</taxon>
        <taxon>Gammaproteobacteria</taxon>
        <taxon>Vibrionales</taxon>
        <taxon>Vibrionaceae</taxon>
        <taxon>Photobacterium</taxon>
    </lineage>
</organism>
<dbReference type="STRING" id="754436.JCM19237_2901"/>
<dbReference type="EMBL" id="BBMN01000024">
    <property type="protein sequence ID" value="GAL08347.1"/>
    <property type="molecule type" value="Genomic_DNA"/>
</dbReference>
<evidence type="ECO:0000256" key="1">
    <source>
        <dbReference type="PIRSR" id="PIRSR601952-1"/>
    </source>
</evidence>
<dbReference type="InterPro" id="IPR017850">
    <property type="entry name" value="Alkaline_phosphatase_core_sf"/>
</dbReference>
<keyword evidence="4" id="KW-0378">Hydrolase</keyword>
<protein>
    <submittedName>
        <fullName evidence="4">Alkaline phosphatase</fullName>
        <ecNumber evidence="4">3.1.3.1</ecNumber>
    </submittedName>
</protein>
<feature type="chain" id="PRO_5001862955" evidence="3">
    <location>
        <begin position="34"/>
        <end position="109"/>
    </location>
</feature>
<evidence type="ECO:0000313" key="5">
    <source>
        <dbReference type="Proteomes" id="UP000029227"/>
    </source>
</evidence>
<evidence type="ECO:0000256" key="2">
    <source>
        <dbReference type="PIRSR" id="PIRSR601952-2"/>
    </source>
</evidence>
<keyword evidence="2" id="KW-0479">Metal-binding</keyword>
<keyword evidence="3" id="KW-0732">Signal</keyword>
<feature type="binding site" evidence="2">
    <location>
        <position position="44"/>
    </location>
    <ligand>
        <name>Zn(2+)</name>
        <dbReference type="ChEBI" id="CHEBI:29105"/>
        <label>2</label>
    </ligand>
</feature>
<feature type="signal peptide" evidence="3">
    <location>
        <begin position="1"/>
        <end position="33"/>
    </location>
</feature>
<sequence>MPSFSRSLLARSLGLSSLCISAVLPVMSFAAQATPPNIIMVVGDGMGPVHTSAFRYFHDDPATPQVESTVFDRHFVGRSSTYPALSQGLVTDSAHLYCLASGHKPTMVP</sequence>
<accession>A0A090RLG1</accession>
<dbReference type="InterPro" id="IPR001952">
    <property type="entry name" value="Alkaline_phosphatase"/>
</dbReference>
<feature type="binding site" evidence="2">
    <location>
        <position position="44"/>
    </location>
    <ligand>
        <name>Mg(2+)</name>
        <dbReference type="ChEBI" id="CHEBI:18420"/>
    </ligand>
</feature>
<dbReference type="SUPFAM" id="SSF53649">
    <property type="entry name" value="Alkaline phosphatase-like"/>
    <property type="match status" value="1"/>
</dbReference>
<keyword evidence="2" id="KW-0862">Zinc</keyword>
<proteinExistence type="predicted"/>
<comment type="caution">
    <text evidence="4">The sequence shown here is derived from an EMBL/GenBank/DDBJ whole genome shotgun (WGS) entry which is preliminary data.</text>
</comment>
<dbReference type="Proteomes" id="UP000029227">
    <property type="component" value="Unassembled WGS sequence"/>
</dbReference>
<dbReference type="GO" id="GO:0004035">
    <property type="term" value="F:alkaline phosphatase activity"/>
    <property type="evidence" value="ECO:0007669"/>
    <property type="project" value="UniProtKB-EC"/>
</dbReference>
<dbReference type="Gene3D" id="3.40.720.10">
    <property type="entry name" value="Alkaline Phosphatase, subunit A"/>
    <property type="match status" value="1"/>
</dbReference>
<reference evidence="4 5" key="1">
    <citation type="journal article" date="2014" name="Genome Announc.">
        <title>Draft Genome Sequences of Two Vibrionaceae Species, Vibrio ponticus C121 and Photobacterium aphoticum C119, Isolated as Coral Reef Microbiota.</title>
        <authorList>
            <person name="Al-saari N."/>
            <person name="Meirelles P.M."/>
            <person name="Mino S."/>
            <person name="Suda W."/>
            <person name="Oshima K."/>
            <person name="Hattori M."/>
            <person name="Ohkuma M."/>
            <person name="Thompson F.L."/>
            <person name="Gomez-Gil B."/>
            <person name="Sawabe T."/>
            <person name="Sawabe T."/>
        </authorList>
    </citation>
    <scope>NUCLEOTIDE SEQUENCE [LARGE SCALE GENOMIC DNA]</scope>
    <source>
        <strain evidence="4 5">JCM 19237</strain>
    </source>
</reference>
<comment type="cofactor">
    <cofactor evidence="2">
        <name>Zn(2+)</name>
        <dbReference type="ChEBI" id="CHEBI:29105"/>
    </cofactor>
    <text evidence="2">Binds 2 Zn(2+) ions.</text>
</comment>
<comment type="cofactor">
    <cofactor evidence="2">
        <name>Mg(2+)</name>
        <dbReference type="ChEBI" id="CHEBI:18420"/>
    </cofactor>
    <text evidence="2">Binds 1 Mg(2+) ion.</text>
</comment>
<dbReference type="Pfam" id="PF00245">
    <property type="entry name" value="Alk_phosphatase"/>
    <property type="match status" value="1"/>
</dbReference>
<dbReference type="AlphaFoldDB" id="A0A090RLG1"/>
<gene>
    <name evidence="4" type="ORF">JCM19237_2901</name>
</gene>
<feature type="active site" description="Phosphoserine intermediate" evidence="1">
    <location>
        <position position="93"/>
    </location>
</feature>
<dbReference type="eggNOG" id="COG1785">
    <property type="taxonomic scope" value="Bacteria"/>
</dbReference>
<evidence type="ECO:0000313" key="4">
    <source>
        <dbReference type="EMBL" id="GAL08347.1"/>
    </source>
</evidence>
<keyword evidence="2" id="KW-0460">Magnesium</keyword>
<dbReference type="GO" id="GO:0046872">
    <property type="term" value="F:metal ion binding"/>
    <property type="evidence" value="ECO:0007669"/>
    <property type="project" value="UniProtKB-KW"/>
</dbReference>
<evidence type="ECO:0000256" key="3">
    <source>
        <dbReference type="SAM" id="SignalP"/>
    </source>
</evidence>
<dbReference type="EC" id="3.1.3.1" evidence="4"/>
<name>A0A090RLG1_9GAMM</name>